<dbReference type="SMART" id="SM00421">
    <property type="entry name" value="HTH_LUXR"/>
    <property type="match status" value="1"/>
</dbReference>
<reference evidence="5" key="1">
    <citation type="journal article" date="2019" name="Int. J. Syst. Evol. Microbiol.">
        <title>The Global Catalogue of Microorganisms (GCM) 10K type strain sequencing project: providing services to taxonomists for standard genome sequencing and annotation.</title>
        <authorList>
            <consortium name="The Broad Institute Genomics Platform"/>
            <consortium name="The Broad Institute Genome Sequencing Center for Infectious Disease"/>
            <person name="Wu L."/>
            <person name="Ma J."/>
        </authorList>
    </citation>
    <scope>NUCLEOTIDE SEQUENCE [LARGE SCALE GENOMIC DNA]</scope>
    <source>
        <strain evidence="5">JCM 9371</strain>
    </source>
</reference>
<comment type="caution">
    <text evidence="4">The sequence shown here is derived from an EMBL/GenBank/DDBJ whole genome shotgun (WGS) entry which is preliminary data.</text>
</comment>
<dbReference type="EMBL" id="JBHTGP010000003">
    <property type="protein sequence ID" value="MFD0684502.1"/>
    <property type="molecule type" value="Genomic_DNA"/>
</dbReference>
<dbReference type="PANTHER" id="PTHR16305">
    <property type="entry name" value="TESTICULAR SOLUBLE ADENYLYL CYCLASE"/>
    <property type="match status" value="1"/>
</dbReference>
<organism evidence="4 5">
    <name type="scientific">Actinomadura fibrosa</name>
    <dbReference type="NCBI Taxonomy" id="111802"/>
    <lineage>
        <taxon>Bacteria</taxon>
        <taxon>Bacillati</taxon>
        <taxon>Actinomycetota</taxon>
        <taxon>Actinomycetes</taxon>
        <taxon>Streptosporangiales</taxon>
        <taxon>Thermomonosporaceae</taxon>
        <taxon>Actinomadura</taxon>
    </lineage>
</organism>
<name>A0ABW2XIF9_9ACTN</name>
<evidence type="ECO:0000313" key="4">
    <source>
        <dbReference type="EMBL" id="MFD0684502.1"/>
    </source>
</evidence>
<keyword evidence="1" id="KW-0547">Nucleotide-binding</keyword>
<evidence type="ECO:0000313" key="5">
    <source>
        <dbReference type="Proteomes" id="UP001597063"/>
    </source>
</evidence>
<accession>A0ABW2XIF9</accession>
<protein>
    <submittedName>
        <fullName evidence="4">Helix-turn-helix transcriptional regulator</fullName>
    </submittedName>
</protein>
<sequence length="969" mass="102218">MTDSAVSPLLVGRDGEIAVLRAAYDRARAGRPSTVLVSGEAGIGKSRLVAEAVRELPGDPLVLSGGCLELGAEGAPYVPFIAVLRDLVRRLGRDRVAALLPPDGAALGDWLPELGPAPERYGPARLLEETLALLSSAAEARPVVVVVEDLHWADASSRELFAYLVRNLARAAVLLVGTVRTGEPAAGRPDRRMLAELGRGGAVERVGLGPLAHRHVAALLAAVDGRPPDPARSGRIHRRSGGNPLFVEALSNAGETPPGDLRTLLLARIADLPAPSHETLEILAVAGGGGLADDLIGAIRGGPGHEPWDALADLTGRDLVVAREDGYAIRHDLIREVVYDALPPSRRRRMHARYAAALAARAGDGTGGDGGLALAEHWTAAGEYGRALPAAWRAAGHAGRQNAHDEQLHLLELVLDQWAKVPEPAELIGADRADVLERAATAAFDAGRSAAGVAHGTAALDALDPAAEPERTARLLGLRGRLRSRLDGGGRDDLERAVALVPPGTSDALRSRLLSALAFTEFMAVGLDEARRHATEARDIADRLGDGALRAPAQLVLGALHGTSGDVERAGRAFAEARRDAEAAGDAYTFLTTFQWESSLWADAGRYARAADLARTGRLAADRLGQARSRGSTLATVHAVCLDALGRWDEAEAVIDDALALAPPPLYTAYLRLAAADIAHRRGRFDRAGTLLRQVTEFAVHTTGAAEARSWLALTRIARALDEDAPDTADVIVREHLASAPDTWPPRETAHFAVLGARAQRARRAAAPRNRRIAAETADRLADLARVLDSVRIATPLIDAFRLTFRALAESGELARWDEAAAAWDDLENRYETAVVLAEGAAAALASNNRPGARSRLGRARAIAAELGAAPLLARIDDLAARGRLTDTSGGTSGNASGNAFGLTRRELDVLRVLARGRSNQQIAAELFISVNTVATHVTRVLTKLGAGSRTQAAARARESGLLDDRPAG</sequence>
<dbReference type="SUPFAM" id="SSF48452">
    <property type="entry name" value="TPR-like"/>
    <property type="match status" value="1"/>
</dbReference>
<gene>
    <name evidence="4" type="ORF">ACFQZM_08350</name>
</gene>
<dbReference type="InterPro" id="IPR041664">
    <property type="entry name" value="AAA_16"/>
</dbReference>
<dbReference type="Proteomes" id="UP001597063">
    <property type="component" value="Unassembled WGS sequence"/>
</dbReference>
<dbReference type="RefSeq" id="WP_378322295.1">
    <property type="nucleotide sequence ID" value="NZ_JBHTGP010000003.1"/>
</dbReference>
<dbReference type="Pfam" id="PF13191">
    <property type="entry name" value="AAA_16"/>
    <property type="match status" value="1"/>
</dbReference>
<dbReference type="InterPro" id="IPR036388">
    <property type="entry name" value="WH-like_DNA-bd_sf"/>
</dbReference>
<feature type="domain" description="HTH luxR-type" evidence="3">
    <location>
        <begin position="896"/>
        <end position="961"/>
    </location>
</feature>
<dbReference type="InterPro" id="IPR016032">
    <property type="entry name" value="Sig_transdc_resp-reg_C-effctor"/>
</dbReference>
<evidence type="ECO:0000256" key="2">
    <source>
        <dbReference type="ARBA" id="ARBA00022840"/>
    </source>
</evidence>
<dbReference type="PANTHER" id="PTHR16305:SF35">
    <property type="entry name" value="TRANSCRIPTIONAL ACTIVATOR DOMAIN"/>
    <property type="match status" value="1"/>
</dbReference>
<evidence type="ECO:0000256" key="1">
    <source>
        <dbReference type="ARBA" id="ARBA00022741"/>
    </source>
</evidence>
<dbReference type="CDD" id="cd06170">
    <property type="entry name" value="LuxR_C_like"/>
    <property type="match status" value="1"/>
</dbReference>
<keyword evidence="5" id="KW-1185">Reference proteome</keyword>
<dbReference type="InterPro" id="IPR011990">
    <property type="entry name" value="TPR-like_helical_dom_sf"/>
</dbReference>
<dbReference type="Pfam" id="PF00196">
    <property type="entry name" value="GerE"/>
    <property type="match status" value="1"/>
</dbReference>
<dbReference type="Gene3D" id="1.25.40.10">
    <property type="entry name" value="Tetratricopeptide repeat domain"/>
    <property type="match status" value="1"/>
</dbReference>
<evidence type="ECO:0000259" key="3">
    <source>
        <dbReference type="PROSITE" id="PS50043"/>
    </source>
</evidence>
<dbReference type="PRINTS" id="PR00038">
    <property type="entry name" value="HTHLUXR"/>
</dbReference>
<dbReference type="PROSITE" id="PS50043">
    <property type="entry name" value="HTH_LUXR_2"/>
    <property type="match status" value="1"/>
</dbReference>
<dbReference type="InterPro" id="IPR027417">
    <property type="entry name" value="P-loop_NTPase"/>
</dbReference>
<dbReference type="SUPFAM" id="SSF52540">
    <property type="entry name" value="P-loop containing nucleoside triphosphate hydrolases"/>
    <property type="match status" value="1"/>
</dbReference>
<dbReference type="SUPFAM" id="SSF46894">
    <property type="entry name" value="C-terminal effector domain of the bipartite response regulators"/>
    <property type="match status" value="1"/>
</dbReference>
<proteinExistence type="predicted"/>
<dbReference type="Gene3D" id="1.10.10.10">
    <property type="entry name" value="Winged helix-like DNA-binding domain superfamily/Winged helix DNA-binding domain"/>
    <property type="match status" value="1"/>
</dbReference>
<dbReference type="InterPro" id="IPR000792">
    <property type="entry name" value="Tscrpt_reg_LuxR_C"/>
</dbReference>
<dbReference type="PROSITE" id="PS00622">
    <property type="entry name" value="HTH_LUXR_1"/>
    <property type="match status" value="1"/>
</dbReference>
<keyword evidence="2" id="KW-0067">ATP-binding</keyword>